<feature type="compositionally biased region" description="Polar residues" evidence="1">
    <location>
        <begin position="430"/>
        <end position="441"/>
    </location>
</feature>
<organism evidence="2">
    <name type="scientific">Salmonella enterica</name>
    <name type="common">Salmonella choleraesuis</name>
    <dbReference type="NCBI Taxonomy" id="28901"/>
    <lineage>
        <taxon>Bacteria</taxon>
        <taxon>Pseudomonadati</taxon>
        <taxon>Pseudomonadota</taxon>
        <taxon>Gammaproteobacteria</taxon>
        <taxon>Enterobacterales</taxon>
        <taxon>Enterobacteriaceae</taxon>
        <taxon>Salmonella</taxon>
    </lineage>
</organism>
<protein>
    <recommendedName>
        <fullName evidence="3">Autotransporter outer membrane beta-barrel domain-containing protein</fullName>
    </recommendedName>
</protein>
<evidence type="ECO:0008006" key="3">
    <source>
        <dbReference type="Google" id="ProtNLM"/>
    </source>
</evidence>
<sequence length="608" mass="60137">MKNSISLQADKGGIIISGGKTKSQIKSETGNVNVKAYNPLGTKGVTGVLLSNTELNASEGDIYVTGTTPLGEKSGVRIINVNFIANTGSGHVDVDAESHGGQDTYDEKGSLYIGGENKFSASDIKLNGRNTRSGVSSGAGVVFDGGNSSFSGKTVLTGYGYGVGISFWDSVRLDFSNGSAFIKGKTTGPGPVKADGYYRTGAISGSALGNAKVTIHLDKSNLEMIADSSSSTSGAVPAFGIINPASGTRKNGFIFDGEGNVDISGISTDGNAVDARLFNNIKLNGDFNISGSSKTGVGVRLNDRLDVNLKDAVITGNSISGVGVDITTGDSGTPVVNLNNNKIKGISEESIGVRINGKNVSITNGSIEGTVVRGSGSGVVLAGNSDYTISGATVTGKSADGAGVSVSGNLAVNDNASIDGTATGEGATGVQVSGNLNSTGGSRIHGTALSGDGVQVSGDTSLSGVSLSGDTATGTGVNIAGNLKTDKKTTVTGKSTDTGTGVSLGASLEGGKVSGTSADGTGLQLADNATVINSELNGTSTSGDGVSVTGKTILDDTTAQKLHAESGSGTGLSLNDGAVVSVVQTGTQTPVITPAVLTGTSQSGSGVA</sequence>
<accession>A0A759MCD1</accession>
<proteinExistence type="predicted"/>
<name>A0A759MCD1_SALER</name>
<dbReference type="EMBL" id="DAAXPA010000039">
    <property type="protein sequence ID" value="HAG1966979.1"/>
    <property type="molecule type" value="Genomic_DNA"/>
</dbReference>
<gene>
    <name evidence="2" type="ORF">G8R56_005288</name>
</gene>
<reference evidence="2" key="1">
    <citation type="journal article" date="2018" name="Genome Biol.">
        <title>SKESA: strategic k-mer extension for scrupulous assemblies.</title>
        <authorList>
            <person name="Souvorov A."/>
            <person name="Agarwala R."/>
            <person name="Lipman D.J."/>
        </authorList>
    </citation>
    <scope>NUCLEOTIDE SEQUENCE</scope>
    <source>
        <strain evidence="2">MA.CK_97/00003274</strain>
    </source>
</reference>
<comment type="caution">
    <text evidence="2">The sequence shown here is derived from an EMBL/GenBank/DDBJ whole genome shotgun (WGS) entry which is preliminary data.</text>
</comment>
<dbReference type="AlphaFoldDB" id="A0A759MCD1"/>
<reference evidence="2" key="2">
    <citation type="submission" date="2020-02" db="EMBL/GenBank/DDBJ databases">
        <authorList>
            <consortium name="NCBI Pathogen Detection Project"/>
        </authorList>
    </citation>
    <scope>NUCLEOTIDE SEQUENCE</scope>
    <source>
        <strain evidence="2">MA.CK_97/00003274</strain>
    </source>
</reference>
<evidence type="ECO:0000313" key="2">
    <source>
        <dbReference type="EMBL" id="HAG1966979.1"/>
    </source>
</evidence>
<feature type="region of interest" description="Disordered" evidence="1">
    <location>
        <begin position="422"/>
        <end position="448"/>
    </location>
</feature>
<dbReference type="SMART" id="SM00710">
    <property type="entry name" value="PbH1"/>
    <property type="match status" value="7"/>
</dbReference>
<feature type="non-terminal residue" evidence="2">
    <location>
        <position position="608"/>
    </location>
</feature>
<evidence type="ECO:0000256" key="1">
    <source>
        <dbReference type="SAM" id="MobiDB-lite"/>
    </source>
</evidence>
<dbReference type="InterPro" id="IPR006626">
    <property type="entry name" value="PbH1"/>
</dbReference>